<name>A0AA46BMW9_9MICO</name>
<organism evidence="1 2">
    <name type="scientific">Dermatophilus congolensis</name>
    <dbReference type="NCBI Taxonomy" id="1863"/>
    <lineage>
        <taxon>Bacteria</taxon>
        <taxon>Bacillati</taxon>
        <taxon>Actinomycetota</taxon>
        <taxon>Actinomycetes</taxon>
        <taxon>Micrococcales</taxon>
        <taxon>Dermatophilaceae</taxon>
        <taxon>Dermatophilus</taxon>
    </lineage>
</organism>
<gene>
    <name evidence="1" type="ORF">NCTC7915_00982</name>
</gene>
<dbReference type="RefSeq" id="WP_115030292.1">
    <property type="nucleotide sequence ID" value="NZ_UFYA01000001.1"/>
</dbReference>
<dbReference type="AlphaFoldDB" id="A0AA46BMW9"/>
<evidence type="ECO:0000313" key="2">
    <source>
        <dbReference type="Proteomes" id="UP000254118"/>
    </source>
</evidence>
<protein>
    <submittedName>
        <fullName evidence="1">Uncharacterized protein</fullName>
    </submittedName>
</protein>
<dbReference type="EMBL" id="UFYA01000001">
    <property type="protein sequence ID" value="STD08293.1"/>
    <property type="molecule type" value="Genomic_DNA"/>
</dbReference>
<reference evidence="1 2" key="1">
    <citation type="submission" date="2018-06" db="EMBL/GenBank/DDBJ databases">
        <authorList>
            <consortium name="Pathogen Informatics"/>
            <person name="Doyle S."/>
        </authorList>
    </citation>
    <scope>NUCLEOTIDE SEQUENCE [LARGE SCALE GENOMIC DNA]</scope>
    <source>
        <strain evidence="1 2">NCTC7915</strain>
    </source>
</reference>
<proteinExistence type="predicted"/>
<evidence type="ECO:0000313" key="1">
    <source>
        <dbReference type="EMBL" id="STD08293.1"/>
    </source>
</evidence>
<dbReference type="Proteomes" id="UP000254118">
    <property type="component" value="Unassembled WGS sequence"/>
</dbReference>
<sequence length="164" mass="18121">MQFDRYIGSQDEVAAVIADKRLTAGEDARIAKEWHVVVLTGAEKLDHWVTWIAPYRPTDCSAEDFAQYATGPLCGNGLAHAYPQPLAPEQPKSPKELPAYLEKIKEHLAPGQKVTVQMDHYSGDAQAARKILADGVLRIGENSSFIETWRVVVLQGELIPTTPQ</sequence>
<accession>A0AA46BMW9</accession>
<comment type="caution">
    <text evidence="1">The sequence shown here is derived from an EMBL/GenBank/DDBJ whole genome shotgun (WGS) entry which is preliminary data.</text>
</comment>